<dbReference type="SUPFAM" id="SSF56235">
    <property type="entry name" value="N-terminal nucleophile aminohydrolases (Ntn hydrolases)"/>
    <property type="match status" value="1"/>
</dbReference>
<proteinExistence type="predicted"/>
<dbReference type="Pfam" id="PF01804">
    <property type="entry name" value="Penicil_amidase"/>
    <property type="match status" value="1"/>
</dbReference>
<dbReference type="InterPro" id="IPR002692">
    <property type="entry name" value="S45"/>
</dbReference>
<dbReference type="GO" id="GO:0017000">
    <property type="term" value="P:antibiotic biosynthetic process"/>
    <property type="evidence" value="ECO:0007669"/>
    <property type="project" value="InterPro"/>
</dbReference>
<dbReference type="InterPro" id="IPR029055">
    <property type="entry name" value="Ntn_hydrolases_N"/>
</dbReference>
<dbReference type="Gene3D" id="3.60.20.10">
    <property type="entry name" value="Glutamine Phosphoribosylpyrophosphate, subunit 1, domain 1"/>
    <property type="match status" value="1"/>
</dbReference>
<gene>
    <name evidence="1" type="ORF">S03H2_22803</name>
</gene>
<feature type="non-terminal residue" evidence="1">
    <location>
        <position position="1"/>
    </location>
</feature>
<comment type="caution">
    <text evidence="1">The sequence shown here is derived from an EMBL/GenBank/DDBJ whole genome shotgun (WGS) entry which is preliminary data.</text>
</comment>
<sequence>YQIPIIPDYGEFPESPMKAGFELNPSFTLKSEIQNFLDNVQKIDSEKTLMENQKDQIIGSNNWVVNGTLTNTGAPILCNDMHLGWMMPGVWYEQHLKAEDTGFHVYGFAIPGMPGVAVGHNERVGWGFTNTGYDVLDWYYYNTNGPNHYIYNGTSTAYTEKSYTINVKGQESVEFTVRHTVHGPVLSDLRDFGLPQSLGEIVLAPKWTANGYFFTILAGNGFDRAENREDFDEASKDWTLLAQ</sequence>
<evidence type="ECO:0000313" key="1">
    <source>
        <dbReference type="EMBL" id="GAH39988.1"/>
    </source>
</evidence>
<dbReference type="InterPro" id="IPR043146">
    <property type="entry name" value="Penicillin_amidase_N_B-knob"/>
</dbReference>
<dbReference type="EMBL" id="BARU01012341">
    <property type="protein sequence ID" value="GAH39988.1"/>
    <property type="molecule type" value="Genomic_DNA"/>
</dbReference>
<name>X1H402_9ZZZZ</name>
<organism evidence="1">
    <name type="scientific">marine sediment metagenome</name>
    <dbReference type="NCBI Taxonomy" id="412755"/>
    <lineage>
        <taxon>unclassified sequences</taxon>
        <taxon>metagenomes</taxon>
        <taxon>ecological metagenomes</taxon>
    </lineage>
</organism>
<dbReference type="GO" id="GO:0016787">
    <property type="term" value="F:hydrolase activity"/>
    <property type="evidence" value="ECO:0007669"/>
    <property type="project" value="InterPro"/>
</dbReference>
<dbReference type="PANTHER" id="PTHR34218">
    <property type="entry name" value="PEPTIDASE S45 PENICILLIN AMIDASE"/>
    <property type="match status" value="1"/>
</dbReference>
<dbReference type="AlphaFoldDB" id="X1H402"/>
<dbReference type="Gene3D" id="2.30.120.10">
    <property type="match status" value="1"/>
</dbReference>
<accession>X1H402</accession>
<reference evidence="1" key="1">
    <citation type="journal article" date="2014" name="Front. Microbiol.">
        <title>High frequency of phylogenetically diverse reductive dehalogenase-homologous genes in deep subseafloor sedimentary metagenomes.</title>
        <authorList>
            <person name="Kawai M."/>
            <person name="Futagami T."/>
            <person name="Toyoda A."/>
            <person name="Takaki Y."/>
            <person name="Nishi S."/>
            <person name="Hori S."/>
            <person name="Arai W."/>
            <person name="Tsubouchi T."/>
            <person name="Morono Y."/>
            <person name="Uchiyama I."/>
            <person name="Ito T."/>
            <person name="Fujiyama A."/>
            <person name="Inagaki F."/>
            <person name="Takami H."/>
        </authorList>
    </citation>
    <scope>NUCLEOTIDE SEQUENCE</scope>
    <source>
        <strain evidence="1">Expedition CK06-06</strain>
    </source>
</reference>
<protein>
    <recommendedName>
        <fullName evidence="2">Penicillin acylase family protein</fullName>
    </recommendedName>
</protein>
<dbReference type="PANTHER" id="PTHR34218:SF4">
    <property type="entry name" value="ACYL-HOMOSERINE LACTONE ACYLASE QUIP"/>
    <property type="match status" value="1"/>
</dbReference>
<feature type="non-terminal residue" evidence="1">
    <location>
        <position position="243"/>
    </location>
</feature>
<evidence type="ECO:0008006" key="2">
    <source>
        <dbReference type="Google" id="ProtNLM"/>
    </source>
</evidence>